<dbReference type="AlphaFoldDB" id="D6SQ39"/>
<proteinExistence type="predicted"/>
<name>D6SQ39_9BACT</name>
<sequence length="68" mass="7919">MLNAPMLRQIWDDALPVVLEEYARGHGEFNLDRCQAGPVKSRFIDLCMQTHVNTRYSLQIHKLQYLSS</sequence>
<evidence type="ECO:0000313" key="1">
    <source>
        <dbReference type="EMBL" id="EFI34865.1"/>
    </source>
</evidence>
<dbReference type="EMBL" id="ACJN02000002">
    <property type="protein sequence ID" value="EFI34865.1"/>
    <property type="molecule type" value="Genomic_DNA"/>
</dbReference>
<keyword evidence="2" id="KW-1185">Reference proteome</keyword>
<accession>D6SQ39</accession>
<gene>
    <name evidence="1" type="ORF">Dthio_PD2256</name>
</gene>
<evidence type="ECO:0000313" key="2">
    <source>
        <dbReference type="Proteomes" id="UP000005496"/>
    </source>
</evidence>
<dbReference type="Proteomes" id="UP000005496">
    <property type="component" value="Unassembled WGS sequence"/>
</dbReference>
<comment type="caution">
    <text evidence="1">The sequence shown here is derived from an EMBL/GenBank/DDBJ whole genome shotgun (WGS) entry which is preliminary data.</text>
</comment>
<organism evidence="1 2">
    <name type="scientific">Desulfonatronospira thiodismutans ASO3-1</name>
    <dbReference type="NCBI Taxonomy" id="555779"/>
    <lineage>
        <taxon>Bacteria</taxon>
        <taxon>Pseudomonadati</taxon>
        <taxon>Thermodesulfobacteriota</taxon>
        <taxon>Desulfovibrionia</taxon>
        <taxon>Desulfovibrionales</taxon>
        <taxon>Desulfonatronovibrionaceae</taxon>
        <taxon>Desulfonatronospira</taxon>
    </lineage>
</organism>
<protein>
    <submittedName>
        <fullName evidence="1">Uncharacterized protein</fullName>
    </submittedName>
</protein>
<reference evidence="1" key="1">
    <citation type="submission" date="2010-05" db="EMBL/GenBank/DDBJ databases">
        <title>The draft genome of Desulfonatronospira thiodismutans ASO3-1.</title>
        <authorList>
            <consortium name="US DOE Joint Genome Institute (JGI-PGF)"/>
            <person name="Lucas S."/>
            <person name="Copeland A."/>
            <person name="Lapidus A."/>
            <person name="Cheng J.-F."/>
            <person name="Bruce D."/>
            <person name="Goodwin L."/>
            <person name="Pitluck S."/>
            <person name="Chertkov O."/>
            <person name="Brettin T."/>
            <person name="Detter J.C."/>
            <person name="Han C."/>
            <person name="Land M.L."/>
            <person name="Hauser L."/>
            <person name="Kyrpides N."/>
            <person name="Mikhailova N."/>
            <person name="Muyzer G."/>
            <person name="Woyke T."/>
        </authorList>
    </citation>
    <scope>NUCLEOTIDE SEQUENCE [LARGE SCALE GENOMIC DNA]</scope>
    <source>
        <strain evidence="1">ASO3-1</strain>
    </source>
</reference>